<feature type="chain" id="PRO_5042215171" evidence="5">
    <location>
        <begin position="24"/>
        <end position="417"/>
    </location>
</feature>
<comment type="subcellular location">
    <subcellularLocation>
        <location evidence="1">Membrane</location>
    </subcellularLocation>
</comment>
<organism evidence="7 8">
    <name type="scientific">Arcobacter venerupis</name>
    <dbReference type="NCBI Taxonomy" id="1054033"/>
    <lineage>
        <taxon>Bacteria</taxon>
        <taxon>Pseudomonadati</taxon>
        <taxon>Campylobacterota</taxon>
        <taxon>Epsilonproteobacteria</taxon>
        <taxon>Campylobacterales</taxon>
        <taxon>Arcobacteraceae</taxon>
        <taxon>Arcobacter</taxon>
    </lineage>
</organism>
<reference evidence="7 8" key="1">
    <citation type="submission" date="2020-05" db="EMBL/GenBank/DDBJ databases">
        <title>Complete genome sequencing of Campylobacter and Arcobacter type strains.</title>
        <authorList>
            <person name="Miller W.G."/>
            <person name="Yee E."/>
        </authorList>
    </citation>
    <scope>NUCLEOTIDE SEQUENCE [LARGE SCALE GENOMIC DNA]</scope>
    <source>
        <strain evidence="7 8">LMG 26156</strain>
    </source>
</reference>
<dbReference type="InterPro" id="IPR001775">
    <property type="entry name" value="GspD/PilQ"/>
</dbReference>
<evidence type="ECO:0000256" key="3">
    <source>
        <dbReference type="ARBA" id="ARBA00023136"/>
    </source>
</evidence>
<evidence type="ECO:0000313" key="7">
    <source>
        <dbReference type="EMBL" id="QKF67038.1"/>
    </source>
</evidence>
<dbReference type="EMBL" id="CP053840">
    <property type="protein sequence ID" value="QKF67038.1"/>
    <property type="molecule type" value="Genomic_DNA"/>
</dbReference>
<feature type="signal peptide" evidence="5">
    <location>
        <begin position="1"/>
        <end position="23"/>
    </location>
</feature>
<gene>
    <name evidence="7" type="ORF">AVENP_1486</name>
</gene>
<keyword evidence="3" id="KW-0472">Membrane</keyword>
<proteinExistence type="inferred from homology"/>
<dbReference type="InterPro" id="IPR050810">
    <property type="entry name" value="Bact_Secretion_Sys_Channel"/>
</dbReference>
<name>A0AAE7B7W5_9BACT</name>
<evidence type="ECO:0000259" key="6">
    <source>
        <dbReference type="Pfam" id="PF00263"/>
    </source>
</evidence>
<dbReference type="GO" id="GO:0016020">
    <property type="term" value="C:membrane"/>
    <property type="evidence" value="ECO:0007669"/>
    <property type="project" value="UniProtKB-SubCell"/>
</dbReference>
<protein>
    <submittedName>
        <fullName evidence="7">Type II secretion/transformation system, D protein</fullName>
    </submittedName>
</protein>
<dbReference type="GO" id="GO:0009306">
    <property type="term" value="P:protein secretion"/>
    <property type="evidence" value="ECO:0007669"/>
    <property type="project" value="InterPro"/>
</dbReference>
<dbReference type="PANTHER" id="PTHR30332:SF24">
    <property type="entry name" value="SECRETIN GSPD-RELATED"/>
    <property type="match status" value="1"/>
</dbReference>
<evidence type="ECO:0000313" key="8">
    <source>
        <dbReference type="Proteomes" id="UP000503482"/>
    </source>
</evidence>
<dbReference type="RefSeq" id="WP_128358531.1">
    <property type="nucleotide sequence ID" value="NZ_CP053840.1"/>
</dbReference>
<dbReference type="InterPro" id="IPR004846">
    <property type="entry name" value="T2SS/T3SS_dom"/>
</dbReference>
<sequence>MKMINKIMFFLFLMLGFQNSINAENLEINMAEFATFVSQINDVEIIVDDALKDENIILIGNDNSFTLEAFTNTVKMKNYELVKTDKFYLVRKKVEEKKDLVVNTIQLHHIDFEYVKGLFSIYKDIEFNYIASSKLILIKSTIEEFNKIKTVISNIDKVPNQLKIKITILDTNLNKIKDYGTELTGNINQSSNFFFNLLAYPFQVASDINPKQKDSFTSFIKLLNQNKVTELVASPTLTLFDNEPVTFNLVKNIPYLAGNTTVEDNNTKTTNSYTYKDIGLKILITPIIFADYVDINLDLTNESILDNSNTPRTSKSFIKQKFSLSKNKLFVLTGINQTQKYNDLQTTPFLSDIPVLGWLFKTDSNDSTTSNLTILLELVSEDDYSNNDFNVVVPVDNIKQNQSLEHKKRVNALLGVK</sequence>
<evidence type="ECO:0000256" key="2">
    <source>
        <dbReference type="ARBA" id="ARBA00022729"/>
    </source>
</evidence>
<keyword evidence="2 5" id="KW-0732">Signal</keyword>
<evidence type="ECO:0000256" key="1">
    <source>
        <dbReference type="ARBA" id="ARBA00004370"/>
    </source>
</evidence>
<evidence type="ECO:0000256" key="4">
    <source>
        <dbReference type="RuleBase" id="RU004003"/>
    </source>
</evidence>
<dbReference type="KEGG" id="avp:AVENP_1486"/>
<dbReference type="GO" id="GO:0015627">
    <property type="term" value="C:type II protein secretion system complex"/>
    <property type="evidence" value="ECO:0007669"/>
    <property type="project" value="TreeGrafter"/>
</dbReference>
<accession>A0AAE7B7W5</accession>
<dbReference type="PRINTS" id="PR00811">
    <property type="entry name" value="BCTERIALGSPD"/>
</dbReference>
<evidence type="ECO:0000256" key="5">
    <source>
        <dbReference type="SAM" id="SignalP"/>
    </source>
</evidence>
<dbReference type="Proteomes" id="UP000503482">
    <property type="component" value="Chromosome"/>
</dbReference>
<feature type="domain" description="Type II/III secretion system secretin-like" evidence="6">
    <location>
        <begin position="223"/>
        <end position="376"/>
    </location>
</feature>
<dbReference type="PANTHER" id="PTHR30332">
    <property type="entry name" value="PROBABLE GENERAL SECRETION PATHWAY PROTEIN D"/>
    <property type="match status" value="1"/>
</dbReference>
<dbReference type="Pfam" id="PF00263">
    <property type="entry name" value="Secretin"/>
    <property type="match status" value="1"/>
</dbReference>
<keyword evidence="8" id="KW-1185">Reference proteome</keyword>
<dbReference type="AlphaFoldDB" id="A0AAE7B7W5"/>
<comment type="similarity">
    <text evidence="4">Belongs to the bacterial secretin family.</text>
</comment>